<comment type="function">
    <text evidence="8">Plays a role in the organization of both preexisting and nascent microtubules in interphase cells. During mitosis, required for the organization and orientation of the mitotic spindle.</text>
</comment>
<proteinExistence type="predicted"/>
<evidence type="ECO:0000313" key="11">
    <source>
        <dbReference type="RefSeq" id="XP_006821658.1"/>
    </source>
</evidence>
<evidence type="ECO:0000256" key="1">
    <source>
        <dbReference type="ARBA" id="ARBA00004300"/>
    </source>
</evidence>
<evidence type="ECO:0000256" key="7">
    <source>
        <dbReference type="ARBA" id="ARBA00023212"/>
    </source>
</evidence>
<organism evidence="10 11">
    <name type="scientific">Saccoglossus kowalevskii</name>
    <name type="common">Acorn worm</name>
    <dbReference type="NCBI Taxonomy" id="10224"/>
    <lineage>
        <taxon>Eukaryota</taxon>
        <taxon>Metazoa</taxon>
        <taxon>Hemichordata</taxon>
        <taxon>Enteropneusta</taxon>
        <taxon>Harrimaniidae</taxon>
        <taxon>Saccoglossus</taxon>
    </lineage>
</organism>
<dbReference type="GeneID" id="100370976"/>
<keyword evidence="10" id="KW-1185">Reference proteome</keyword>
<evidence type="ECO:0000256" key="6">
    <source>
        <dbReference type="ARBA" id="ARBA00023054"/>
    </source>
</evidence>
<feature type="coiled-coil region" evidence="9">
    <location>
        <begin position="151"/>
        <end position="178"/>
    </location>
</feature>
<evidence type="ECO:0000256" key="8">
    <source>
        <dbReference type="ARBA" id="ARBA00025273"/>
    </source>
</evidence>
<evidence type="ECO:0000256" key="2">
    <source>
        <dbReference type="ARBA" id="ARBA00011832"/>
    </source>
</evidence>
<evidence type="ECO:0000256" key="3">
    <source>
        <dbReference type="ARBA" id="ARBA00018408"/>
    </source>
</evidence>
<feature type="coiled-coil region" evidence="9">
    <location>
        <begin position="6"/>
        <end position="94"/>
    </location>
</feature>
<dbReference type="InterPro" id="IPR037692">
    <property type="entry name" value="CEP70"/>
</dbReference>
<dbReference type="Proteomes" id="UP000694865">
    <property type="component" value="Unplaced"/>
</dbReference>
<evidence type="ECO:0000256" key="4">
    <source>
        <dbReference type="ARBA" id="ARBA00022490"/>
    </source>
</evidence>
<dbReference type="PANTHER" id="PTHR14594">
    <property type="entry name" value="CENTROSOMAL PROTEIN OF 70 KDA"/>
    <property type="match status" value="1"/>
</dbReference>
<protein>
    <recommendedName>
        <fullName evidence="3">Centrosomal protein of 70 kDa</fullName>
    </recommendedName>
</protein>
<dbReference type="RefSeq" id="XP_006821658.1">
    <property type="nucleotide sequence ID" value="XM_006821595.1"/>
</dbReference>
<keyword evidence="4" id="KW-0963">Cytoplasm</keyword>
<accession>A0ABM0MNR7</accession>
<dbReference type="PANTHER" id="PTHR14594:SF1">
    <property type="entry name" value="CENTROSOMAL PROTEIN OF 70 KDA"/>
    <property type="match status" value="1"/>
</dbReference>
<reference evidence="11" key="1">
    <citation type="submission" date="2025-08" db="UniProtKB">
        <authorList>
            <consortium name="RefSeq"/>
        </authorList>
    </citation>
    <scope>IDENTIFICATION</scope>
    <source>
        <tissue evidence="11">Testes</tissue>
    </source>
</reference>
<evidence type="ECO:0000256" key="5">
    <source>
        <dbReference type="ARBA" id="ARBA00022803"/>
    </source>
</evidence>
<evidence type="ECO:0000256" key="9">
    <source>
        <dbReference type="SAM" id="Coils"/>
    </source>
</evidence>
<comment type="subcellular location">
    <subcellularLocation>
        <location evidence="1">Cytoplasm</location>
        <location evidence="1">Cytoskeleton</location>
        <location evidence="1">Microtubule organizing center</location>
        <location evidence="1">Centrosome</location>
    </subcellularLocation>
</comment>
<name>A0ABM0MNR7_SACKO</name>
<keyword evidence="6 9" id="KW-0175">Coiled coil</keyword>
<gene>
    <name evidence="11" type="primary">LOC100370976</name>
</gene>
<sequence length="519" mass="59868">MLRLSRETTETRCKHIEEKYNKQEDELNRLKRKLRMVVEAEESRIERQNEIFQQYRNKGSRAHSTADQRLLDVIDSYESQIAKFKEELRFYRHEARMYRDANIGKRVDRYDALSPLPDDTLTYDNRGLSLAGHNGRWSVNTDPVPNYKAVVKSYKKQLKESKETIKLLENDVETLKLEMQSRPELKDLRHVQHRAKKLETMLAKNNISLEENGKVRSHSTRVKDIKQMPLSKCRQHLKDICIELDVSDVMDVIPKLHQPSEDTEALLHLEKLVREVLAIINDPDAPKLPSTPRKQSKKHALWCDKSTHHIVPMLQYWLQQMIEIQELKSSLNSLASSLIPWSPPVFPESSLNKPTSVSEIRAAVDSLAVQNIRVDRKGTSDKVPSHQLQSIIAHFQTLFDVDGLDGVYPRMNEIYTKLGETHNVLHTVRELLGLDETAKSTAIVNAVGELCNVVNSTTAHQLKRLLQVEDLNSVISRLQQYEEFFPAFHGLMQQLMDMLNITEMEKILPAVRTLKLLAG</sequence>
<evidence type="ECO:0000313" key="10">
    <source>
        <dbReference type="Proteomes" id="UP000694865"/>
    </source>
</evidence>
<comment type="subunit">
    <text evidence="2">Directly interacts with tubulin-gamma; this interaction determines centrosomal localization.</text>
</comment>
<keyword evidence="5" id="KW-0802">TPR repeat</keyword>
<keyword evidence="7" id="KW-0206">Cytoskeleton</keyword>